<dbReference type="Pfam" id="PF02416">
    <property type="entry name" value="TatA_B_E"/>
    <property type="match status" value="1"/>
</dbReference>
<comment type="subcellular location">
    <subcellularLocation>
        <location evidence="1">Membrane</location>
        <topology evidence="1">Single-pass membrane protein</topology>
    </subcellularLocation>
</comment>
<protein>
    <submittedName>
        <fullName evidence="10">Sec-independent protein translocase protein TatB</fullName>
    </submittedName>
</protein>
<dbReference type="InterPro" id="IPR018448">
    <property type="entry name" value="TatB"/>
</dbReference>
<gene>
    <name evidence="10" type="primary">tatB</name>
    <name evidence="10" type="ORF">ACFOKA_05240</name>
</gene>
<dbReference type="Proteomes" id="UP001595444">
    <property type="component" value="Unassembled WGS sequence"/>
</dbReference>
<keyword evidence="3" id="KW-1003">Cell membrane</keyword>
<evidence type="ECO:0000256" key="8">
    <source>
        <dbReference type="ARBA" id="ARBA00023136"/>
    </source>
</evidence>
<keyword evidence="5" id="KW-0653">Protein transport</keyword>
<dbReference type="PANTHER" id="PTHR33162:SF1">
    <property type="entry name" value="SEC-INDEPENDENT PROTEIN TRANSLOCASE PROTEIN TATA, CHLOROPLASTIC"/>
    <property type="match status" value="1"/>
</dbReference>
<keyword evidence="7" id="KW-0811">Translocation</keyword>
<proteinExistence type="predicted"/>
<evidence type="ECO:0000256" key="5">
    <source>
        <dbReference type="ARBA" id="ARBA00022927"/>
    </source>
</evidence>
<dbReference type="PANTHER" id="PTHR33162">
    <property type="entry name" value="SEC-INDEPENDENT PROTEIN TRANSLOCASE PROTEIN TATA, CHLOROPLASTIC"/>
    <property type="match status" value="1"/>
</dbReference>
<dbReference type="Gene3D" id="1.20.5.3310">
    <property type="match status" value="1"/>
</dbReference>
<keyword evidence="2" id="KW-0813">Transport</keyword>
<dbReference type="PRINTS" id="PR01506">
    <property type="entry name" value="TATBPROTEIN"/>
</dbReference>
<keyword evidence="11" id="KW-1185">Reference proteome</keyword>
<keyword evidence="8" id="KW-0472">Membrane</keyword>
<feature type="region of interest" description="Disordered" evidence="9">
    <location>
        <begin position="64"/>
        <end position="113"/>
    </location>
</feature>
<organism evidence="10 11">
    <name type="scientific">Kordiimonas pumila</name>
    <dbReference type="NCBI Taxonomy" id="2161677"/>
    <lineage>
        <taxon>Bacteria</taxon>
        <taxon>Pseudomonadati</taxon>
        <taxon>Pseudomonadota</taxon>
        <taxon>Alphaproteobacteria</taxon>
        <taxon>Kordiimonadales</taxon>
        <taxon>Kordiimonadaceae</taxon>
        <taxon>Kordiimonas</taxon>
    </lineage>
</organism>
<keyword evidence="4" id="KW-0812">Transmembrane</keyword>
<dbReference type="RefSeq" id="WP_194211699.1">
    <property type="nucleotide sequence ID" value="NZ_CP061205.1"/>
</dbReference>
<sequence>MFDIGAMEIFIVAALALVVVGPKELPKLLRSIGGIVKKARELTHEFRRSLDDLANEAERELDPFSDLRKKEGLKPGMSPEEVTDHIMANRKQEKQQPAKADKPSEPKSDETVV</sequence>
<evidence type="ECO:0000256" key="7">
    <source>
        <dbReference type="ARBA" id="ARBA00023010"/>
    </source>
</evidence>
<evidence type="ECO:0000256" key="2">
    <source>
        <dbReference type="ARBA" id="ARBA00022448"/>
    </source>
</evidence>
<dbReference type="EMBL" id="JBHRSL010000002">
    <property type="protein sequence ID" value="MFC3051304.1"/>
    <property type="molecule type" value="Genomic_DNA"/>
</dbReference>
<evidence type="ECO:0000256" key="4">
    <source>
        <dbReference type="ARBA" id="ARBA00022692"/>
    </source>
</evidence>
<name>A0ABV7D2E7_9PROT</name>
<evidence type="ECO:0000256" key="6">
    <source>
        <dbReference type="ARBA" id="ARBA00022989"/>
    </source>
</evidence>
<evidence type="ECO:0000256" key="1">
    <source>
        <dbReference type="ARBA" id="ARBA00004167"/>
    </source>
</evidence>
<keyword evidence="6" id="KW-1133">Transmembrane helix</keyword>
<feature type="compositionally biased region" description="Basic and acidic residues" evidence="9">
    <location>
        <begin position="64"/>
        <end position="73"/>
    </location>
</feature>
<comment type="caution">
    <text evidence="10">The sequence shown here is derived from an EMBL/GenBank/DDBJ whole genome shotgun (WGS) entry which is preliminary data.</text>
</comment>
<evidence type="ECO:0000256" key="9">
    <source>
        <dbReference type="SAM" id="MobiDB-lite"/>
    </source>
</evidence>
<evidence type="ECO:0000313" key="10">
    <source>
        <dbReference type="EMBL" id="MFC3051304.1"/>
    </source>
</evidence>
<reference evidence="11" key="1">
    <citation type="journal article" date="2019" name="Int. J. Syst. Evol. Microbiol.">
        <title>The Global Catalogue of Microorganisms (GCM) 10K type strain sequencing project: providing services to taxonomists for standard genome sequencing and annotation.</title>
        <authorList>
            <consortium name="The Broad Institute Genomics Platform"/>
            <consortium name="The Broad Institute Genome Sequencing Center for Infectious Disease"/>
            <person name="Wu L."/>
            <person name="Ma J."/>
        </authorList>
    </citation>
    <scope>NUCLEOTIDE SEQUENCE [LARGE SCALE GENOMIC DNA]</scope>
    <source>
        <strain evidence="11">KCTC 62164</strain>
    </source>
</reference>
<accession>A0ABV7D2E7</accession>
<dbReference type="InterPro" id="IPR003369">
    <property type="entry name" value="TatA/B/E"/>
</dbReference>
<evidence type="ECO:0000313" key="11">
    <source>
        <dbReference type="Proteomes" id="UP001595444"/>
    </source>
</evidence>
<feature type="compositionally biased region" description="Basic and acidic residues" evidence="9">
    <location>
        <begin position="90"/>
        <end position="113"/>
    </location>
</feature>
<dbReference type="NCBIfam" id="TIGR01410">
    <property type="entry name" value="tatB"/>
    <property type="match status" value="1"/>
</dbReference>
<evidence type="ECO:0000256" key="3">
    <source>
        <dbReference type="ARBA" id="ARBA00022475"/>
    </source>
</evidence>